<dbReference type="RefSeq" id="YP_010755695.1">
    <property type="nucleotide sequence ID" value="NC_073473.1"/>
</dbReference>
<dbReference type="EMBL" id="MW291017">
    <property type="protein sequence ID" value="QPL14108.1"/>
    <property type="molecule type" value="Genomic_DNA"/>
</dbReference>
<sequence>MSAHEDHVRIIGEALAYGVTGDQDHGVKLLQPLVDAGRLSTYVLLGSLAETSAFTALQNQRPGEMFTLPVENTVTGQPASVDVLPAPLRFAGQFVTAWANRDQDTALALFNALADRCERTGSTDLGDAIGLMYGMAVATSTEVIRARREARGER</sequence>
<organism evidence="1 2">
    <name type="scientific">Streptomyces phage TurkishDelight</name>
    <dbReference type="NCBI Taxonomy" id="2793708"/>
    <lineage>
        <taxon>Viruses</taxon>
        <taxon>Duplodnaviria</taxon>
        <taxon>Heunggongvirae</taxon>
        <taxon>Uroviricota</taxon>
        <taxon>Caudoviricetes</taxon>
        <taxon>Dolmabahcevirus</taxon>
        <taxon>Dolmabahcevirus turkishdelight</taxon>
    </lineage>
</organism>
<proteinExistence type="predicted"/>
<protein>
    <submittedName>
        <fullName evidence="1">Uncharacterized protein</fullName>
    </submittedName>
</protein>
<evidence type="ECO:0000313" key="2">
    <source>
        <dbReference type="Proteomes" id="UP000595090"/>
    </source>
</evidence>
<dbReference type="KEGG" id="vg:80020365"/>
<dbReference type="GeneID" id="80020365"/>
<accession>A0A7T0Q3Q2</accession>
<evidence type="ECO:0000313" key="1">
    <source>
        <dbReference type="EMBL" id="QPL14108.1"/>
    </source>
</evidence>
<gene>
    <name evidence="1" type="primary">79</name>
    <name evidence="1" type="ORF">SEA_TURKISHDELIGHT_79</name>
</gene>
<dbReference type="Proteomes" id="UP000595090">
    <property type="component" value="Segment"/>
</dbReference>
<keyword evidence="2" id="KW-1185">Reference proteome</keyword>
<name>A0A7T0Q3Q2_9CAUD</name>
<reference evidence="1 2" key="1">
    <citation type="submission" date="2020-11" db="EMBL/GenBank/DDBJ databases">
        <authorList>
            <person name="Asamoah-Frimpong E.A."/>
            <person name="Attaran A."/>
            <person name="Berhane B."/>
            <person name="Boone B.K."/>
            <person name="Cesta G."/>
            <person name="Chorbajian C."/>
            <person name="Cowan J.T."/>
            <person name="Datu D.V."/>
            <person name="Der L."/>
            <person name="Egbunine A.O."/>
            <person name="Giampietro H."/>
            <person name="Gunnison R.P."/>
            <person name="Joseph M.A."/>
            <person name="Kiewe T."/>
            <person name="Oboh E.C."/>
            <person name="O'Neill K."/>
            <person name="Oxlaj J.A."/>
            <person name="Patel A.K."/>
            <person name="Saqaf K."/>
            <person name="Vuong K."/>
            <person name="Walker C."/>
            <person name="Wikina T."/>
            <person name="Yan T."/>
            <person name="Avazpour P."/>
            <person name="Kim F.M."/>
            <person name="Mason K.J."/>
            <person name="Nguyen D.A."/>
            <person name="Pettit S.M."/>
            <person name="Zhou O.J."/>
            <person name="Brissett D.L."/>
            <person name="Gualtieri C."/>
            <person name="Hufford T.M."/>
            <person name="Ko J.M."/>
            <person name="Novak J.K."/>
            <person name="Smith Z.M."/>
            <person name="Erill I."/>
            <person name="Caruso S.M."/>
            <person name="Garlena R.A."/>
            <person name="Russell D.A."/>
            <person name="Pope W.H."/>
            <person name="Jacobs-Sera D."/>
            <person name="Hatfull G.F."/>
        </authorList>
    </citation>
    <scope>NUCLEOTIDE SEQUENCE [LARGE SCALE GENOMIC DNA]</scope>
</reference>